<proteinExistence type="predicted"/>
<reference evidence="2" key="1">
    <citation type="submission" date="2021-01" db="EMBL/GenBank/DDBJ databases">
        <title>Adiantum capillus-veneris genome.</title>
        <authorList>
            <person name="Fang Y."/>
            <person name="Liao Q."/>
        </authorList>
    </citation>
    <scope>NUCLEOTIDE SEQUENCE</scope>
    <source>
        <strain evidence="2">H3</strain>
        <tissue evidence="2">Leaf</tissue>
    </source>
</reference>
<organism evidence="2 3">
    <name type="scientific">Adiantum capillus-veneris</name>
    <name type="common">Maidenhair fern</name>
    <dbReference type="NCBI Taxonomy" id="13818"/>
    <lineage>
        <taxon>Eukaryota</taxon>
        <taxon>Viridiplantae</taxon>
        <taxon>Streptophyta</taxon>
        <taxon>Embryophyta</taxon>
        <taxon>Tracheophyta</taxon>
        <taxon>Polypodiopsida</taxon>
        <taxon>Polypodiidae</taxon>
        <taxon>Polypodiales</taxon>
        <taxon>Pteridineae</taxon>
        <taxon>Pteridaceae</taxon>
        <taxon>Vittarioideae</taxon>
        <taxon>Adiantum</taxon>
    </lineage>
</organism>
<feature type="transmembrane region" description="Helical" evidence="1">
    <location>
        <begin position="32"/>
        <end position="52"/>
    </location>
</feature>
<gene>
    <name evidence="2" type="ORF">GOP47_0019164</name>
</gene>
<dbReference type="AlphaFoldDB" id="A0A9D4UEW1"/>
<sequence>MAKVDIKTQPFLDTTVKKTLRWQTNKTPVGRIKTKLLCISLLGIVIASNFIIKKAKRCGFLFASHYLYPMFDGIYANVQPCFHIILHPLRLVNALGLFSGSALVNAKA</sequence>
<evidence type="ECO:0000256" key="1">
    <source>
        <dbReference type="SAM" id="Phobius"/>
    </source>
</evidence>
<accession>A0A9D4UEW1</accession>
<evidence type="ECO:0000313" key="2">
    <source>
        <dbReference type="EMBL" id="KAI5066540.1"/>
    </source>
</evidence>
<dbReference type="Proteomes" id="UP000886520">
    <property type="component" value="Chromosome 18"/>
</dbReference>
<keyword evidence="3" id="KW-1185">Reference proteome</keyword>
<comment type="caution">
    <text evidence="2">The sequence shown here is derived from an EMBL/GenBank/DDBJ whole genome shotgun (WGS) entry which is preliminary data.</text>
</comment>
<keyword evidence="1" id="KW-1133">Transmembrane helix</keyword>
<keyword evidence="1" id="KW-0472">Membrane</keyword>
<name>A0A9D4UEW1_ADICA</name>
<keyword evidence="1" id="KW-0812">Transmembrane</keyword>
<protein>
    <submittedName>
        <fullName evidence="2">Uncharacterized protein</fullName>
    </submittedName>
</protein>
<evidence type="ECO:0000313" key="3">
    <source>
        <dbReference type="Proteomes" id="UP000886520"/>
    </source>
</evidence>
<dbReference type="EMBL" id="JABFUD020000018">
    <property type="protein sequence ID" value="KAI5066540.1"/>
    <property type="molecule type" value="Genomic_DNA"/>
</dbReference>